<dbReference type="InParanoid" id="A0A6P6Y759"/>
<sequence length="244" mass="29135">MNNKKQNTNRFLDLIVNTYGIGGVQLSPLKFNDIRSVVNFFTNILFNIYMVKTFQSPLFKNDGTTKFEEYMLMQFNKFNSIHIYYFHKFNSYILFPLIYYAYTLSYFINGHRLIECFQSTIYLSIQYSKQKSILILSIVMIIQNFIVYLKKIDTPAKVDISTMISFEIFYFYESVTWILLYFHQFANLNILKAIKNRYCSSIEMDIFRESFTLLMFDFFTIDSALFMDWIIFLTGYATIISQTN</sequence>
<feature type="transmembrane region" description="Helical" evidence="1">
    <location>
        <begin position="169"/>
        <end position="190"/>
    </location>
</feature>
<dbReference type="RefSeq" id="XP_027201140.1">
    <property type="nucleotide sequence ID" value="XM_027345339.1"/>
</dbReference>
<dbReference type="KEGG" id="dpte:113795151"/>
<keyword evidence="1" id="KW-0812">Transmembrane</keyword>
<accession>A0A6P6Y759</accession>
<keyword evidence="1" id="KW-0472">Membrane</keyword>
<keyword evidence="2" id="KW-1185">Reference proteome</keyword>
<protein>
    <submittedName>
        <fullName evidence="3">Uncharacterized protein LOC113795151</fullName>
    </submittedName>
</protein>
<reference evidence="3" key="1">
    <citation type="submission" date="2025-08" db="UniProtKB">
        <authorList>
            <consortium name="RefSeq"/>
        </authorList>
    </citation>
    <scope>IDENTIFICATION</scope>
    <source>
        <strain evidence="3">Airmid</strain>
    </source>
</reference>
<name>A0A6P6Y759_DERPT</name>
<evidence type="ECO:0000256" key="1">
    <source>
        <dbReference type="SAM" id="Phobius"/>
    </source>
</evidence>
<dbReference type="AlphaFoldDB" id="A0A6P6Y759"/>
<evidence type="ECO:0000313" key="3">
    <source>
        <dbReference type="RefSeq" id="XP_027201140.1"/>
    </source>
</evidence>
<organism evidence="2 3">
    <name type="scientific">Dermatophagoides pteronyssinus</name>
    <name type="common">European house dust mite</name>
    <dbReference type="NCBI Taxonomy" id="6956"/>
    <lineage>
        <taxon>Eukaryota</taxon>
        <taxon>Metazoa</taxon>
        <taxon>Ecdysozoa</taxon>
        <taxon>Arthropoda</taxon>
        <taxon>Chelicerata</taxon>
        <taxon>Arachnida</taxon>
        <taxon>Acari</taxon>
        <taxon>Acariformes</taxon>
        <taxon>Sarcoptiformes</taxon>
        <taxon>Astigmata</taxon>
        <taxon>Psoroptidia</taxon>
        <taxon>Analgoidea</taxon>
        <taxon>Pyroglyphidae</taxon>
        <taxon>Dermatophagoidinae</taxon>
        <taxon>Dermatophagoides</taxon>
    </lineage>
</organism>
<feature type="transmembrane region" description="Helical" evidence="1">
    <location>
        <begin position="211"/>
        <end position="239"/>
    </location>
</feature>
<gene>
    <name evidence="3" type="primary">LOC113795151</name>
</gene>
<keyword evidence="1" id="KW-1133">Transmembrane helix</keyword>
<proteinExistence type="predicted"/>
<dbReference type="OrthoDB" id="10564828at2759"/>
<dbReference type="Proteomes" id="UP000515146">
    <property type="component" value="Unplaced"/>
</dbReference>
<feature type="transmembrane region" description="Helical" evidence="1">
    <location>
        <begin position="132"/>
        <end position="149"/>
    </location>
</feature>
<evidence type="ECO:0000313" key="2">
    <source>
        <dbReference type="Proteomes" id="UP000515146"/>
    </source>
</evidence>